<feature type="domain" description="BON" evidence="2">
    <location>
        <begin position="44"/>
        <end position="112"/>
    </location>
</feature>
<dbReference type="Proteomes" id="UP000184497">
    <property type="component" value="Unassembled WGS sequence"/>
</dbReference>
<dbReference type="Pfam" id="PF04972">
    <property type="entry name" value="BON"/>
    <property type="match status" value="1"/>
</dbReference>
<dbReference type="InterPro" id="IPR007055">
    <property type="entry name" value="BON_dom"/>
</dbReference>
<dbReference type="PANTHER" id="PTHR34606:SF15">
    <property type="entry name" value="BON DOMAIN-CONTAINING PROTEIN"/>
    <property type="match status" value="1"/>
</dbReference>
<accession>A0A1M6UD25</accession>
<dbReference type="EMBL" id="FRAQ01000002">
    <property type="protein sequence ID" value="SHK67145.1"/>
    <property type="molecule type" value="Genomic_DNA"/>
</dbReference>
<evidence type="ECO:0000313" key="4">
    <source>
        <dbReference type="Proteomes" id="UP000184497"/>
    </source>
</evidence>
<sequence>MSKHRGTQFLSIALISLALLTACNKPPGNFEGIQRTTSNAANVADADVTKNVKKALQGDVALNGFDINVTTRKGDVRLVGVLDTQRQIDTAIKLTQGADGFHTLNNELTLKK</sequence>
<dbReference type="PROSITE" id="PS50914">
    <property type="entry name" value="BON"/>
    <property type="match status" value="1"/>
</dbReference>
<keyword evidence="4" id="KW-1185">Reference proteome</keyword>
<protein>
    <submittedName>
        <fullName evidence="3">BON domain-containing protein</fullName>
    </submittedName>
</protein>
<reference evidence="4" key="1">
    <citation type="submission" date="2016-11" db="EMBL/GenBank/DDBJ databases">
        <authorList>
            <person name="Varghese N."/>
            <person name="Submissions S."/>
        </authorList>
    </citation>
    <scope>NUCLEOTIDE SEQUENCE [LARGE SCALE GENOMIC DNA]</scope>
    <source>
        <strain evidence="4">CGMCC 1.10835</strain>
    </source>
</reference>
<gene>
    <name evidence="3" type="ORF">SAMN05216369_2757</name>
</gene>
<keyword evidence="1" id="KW-0732">Signal</keyword>
<evidence type="ECO:0000259" key="2">
    <source>
        <dbReference type="PROSITE" id="PS50914"/>
    </source>
</evidence>
<name>A0A1M6UD25_9GAMM</name>
<dbReference type="PROSITE" id="PS51257">
    <property type="entry name" value="PROKAR_LIPOPROTEIN"/>
    <property type="match status" value="1"/>
</dbReference>
<dbReference type="AlphaFoldDB" id="A0A1M6UD25"/>
<dbReference type="InterPro" id="IPR051686">
    <property type="entry name" value="Lipoprotein_DolP"/>
</dbReference>
<feature type="signal peptide" evidence="1">
    <location>
        <begin position="1"/>
        <end position="21"/>
    </location>
</feature>
<dbReference type="PANTHER" id="PTHR34606">
    <property type="entry name" value="BON DOMAIN-CONTAINING PROTEIN"/>
    <property type="match status" value="1"/>
</dbReference>
<dbReference type="RefSeq" id="WP_175547591.1">
    <property type="nucleotide sequence ID" value="NZ_FRAQ01000002.1"/>
</dbReference>
<evidence type="ECO:0000313" key="3">
    <source>
        <dbReference type="EMBL" id="SHK67145.1"/>
    </source>
</evidence>
<dbReference type="Gene3D" id="3.30.1340.30">
    <property type="match status" value="1"/>
</dbReference>
<organism evidence="3 4">
    <name type="scientific">Marinobacter antarcticus</name>
    <dbReference type="NCBI Taxonomy" id="564117"/>
    <lineage>
        <taxon>Bacteria</taxon>
        <taxon>Pseudomonadati</taxon>
        <taxon>Pseudomonadota</taxon>
        <taxon>Gammaproteobacteria</taxon>
        <taxon>Pseudomonadales</taxon>
        <taxon>Marinobacteraceae</taxon>
        <taxon>Marinobacter</taxon>
    </lineage>
</organism>
<feature type="chain" id="PRO_5012703250" evidence="1">
    <location>
        <begin position="22"/>
        <end position="112"/>
    </location>
</feature>
<dbReference type="STRING" id="564117.SAMN05216369_2757"/>
<proteinExistence type="predicted"/>
<evidence type="ECO:0000256" key="1">
    <source>
        <dbReference type="SAM" id="SignalP"/>
    </source>
</evidence>